<proteinExistence type="inferred from homology"/>
<keyword evidence="3" id="KW-0560">Oxidoreductase</keyword>
<dbReference type="AlphaFoldDB" id="A0A7K1LNF9"/>
<evidence type="ECO:0000256" key="3">
    <source>
        <dbReference type="ARBA" id="ARBA00023002"/>
    </source>
</evidence>
<dbReference type="GO" id="GO:0008199">
    <property type="term" value="F:ferric iron binding"/>
    <property type="evidence" value="ECO:0007669"/>
    <property type="project" value="InterPro"/>
</dbReference>
<dbReference type="Proteomes" id="UP000460416">
    <property type="component" value="Unassembled WGS sequence"/>
</dbReference>
<feature type="domain" description="Intradiol ring-cleavage dioxygenases" evidence="4">
    <location>
        <begin position="41"/>
        <end position="187"/>
    </location>
</feature>
<dbReference type="GO" id="GO:0016702">
    <property type="term" value="F:oxidoreductase activity, acting on single donors with incorporation of molecular oxygen, incorporation of two atoms of oxygen"/>
    <property type="evidence" value="ECO:0007669"/>
    <property type="project" value="InterPro"/>
</dbReference>
<dbReference type="InterPro" id="IPR000627">
    <property type="entry name" value="Intradiol_dOase_C"/>
</dbReference>
<sequence length="295" mass="33686">MKRREFAKLTGLGVVAISTTGFISFNGKDYVGDCETTSDILGPFYRPDSPVRNNLVIEGMPGAIVELSGKIRHQDCSTPHKKAKVELWHCSNNEVYDNDSEEFRYRGTTYADDQGNYKFLTQMPVPYDAGGGEIRPAHFHIMISAPGYQSLITQIYFEGDEYLDDDPSTISPRAEKRILKIDRSKEVHRIRFDCNMNDKLKPSQDALKSIVGKYRNINTGEINEFFAREGELWIKNEVFGKVFSYTGKNSFEYGGLPENMYERLNFSLKADGTVLLEKRSFYGEGREVVKNYIRV</sequence>
<dbReference type="OrthoDB" id="9800887at2"/>
<dbReference type="SUPFAM" id="SSF49482">
    <property type="entry name" value="Aromatic compound dioxygenase"/>
    <property type="match status" value="1"/>
</dbReference>
<dbReference type="InterPro" id="IPR050770">
    <property type="entry name" value="Intradiol_RC_Dioxygenase"/>
</dbReference>
<dbReference type="RefSeq" id="WP_156275366.1">
    <property type="nucleotide sequence ID" value="NZ_BAABGI010000001.1"/>
</dbReference>
<dbReference type="PANTHER" id="PTHR33711">
    <property type="entry name" value="DIOXYGENASE, PUTATIVE (AFU_ORTHOLOGUE AFUA_2G02910)-RELATED"/>
    <property type="match status" value="1"/>
</dbReference>
<reference evidence="5 6" key="1">
    <citation type="submission" date="2019-07" db="EMBL/GenBank/DDBJ databases">
        <title>Gramella aestuarii sp. nov., isolated from a tidal flat, and emended description of Gramella echinicola.</title>
        <authorList>
            <person name="Liu L."/>
        </authorList>
    </citation>
    <scope>NUCLEOTIDE SEQUENCE [LARGE SCALE GENOMIC DNA]</scope>
    <source>
        <strain evidence="5 6">BS12</strain>
    </source>
</reference>
<keyword evidence="6" id="KW-1185">Reference proteome</keyword>
<accession>A0A7K1LNF9</accession>
<evidence type="ECO:0000313" key="6">
    <source>
        <dbReference type="Proteomes" id="UP000460416"/>
    </source>
</evidence>
<dbReference type="PANTHER" id="PTHR33711:SF10">
    <property type="entry name" value="INTRADIOL RING-CLEAVAGE DIOXYGENASES DOMAIN-CONTAINING PROTEIN"/>
    <property type="match status" value="1"/>
</dbReference>
<evidence type="ECO:0000259" key="4">
    <source>
        <dbReference type="Pfam" id="PF00775"/>
    </source>
</evidence>
<dbReference type="Pfam" id="PF00775">
    <property type="entry name" value="Dioxygenase_C"/>
    <property type="match status" value="1"/>
</dbReference>
<dbReference type="Gene3D" id="2.60.130.10">
    <property type="entry name" value="Aromatic compound dioxygenase"/>
    <property type="match status" value="1"/>
</dbReference>
<organism evidence="5 6">
    <name type="scientific">Christiangramia aestuarii</name>
    <dbReference type="NCBI Taxonomy" id="1028746"/>
    <lineage>
        <taxon>Bacteria</taxon>
        <taxon>Pseudomonadati</taxon>
        <taxon>Bacteroidota</taxon>
        <taxon>Flavobacteriia</taxon>
        <taxon>Flavobacteriales</taxon>
        <taxon>Flavobacteriaceae</taxon>
        <taxon>Christiangramia</taxon>
    </lineage>
</organism>
<protein>
    <submittedName>
        <fullName evidence="5">Catechol 1,2-dioxygenase</fullName>
    </submittedName>
</protein>
<name>A0A7K1LNF9_9FLAO</name>
<comment type="similarity">
    <text evidence="1">Belongs to the intradiol ring-cleavage dioxygenase family.</text>
</comment>
<evidence type="ECO:0000313" key="5">
    <source>
        <dbReference type="EMBL" id="MUP42317.1"/>
    </source>
</evidence>
<keyword evidence="2 5" id="KW-0223">Dioxygenase</keyword>
<gene>
    <name evidence="5" type="ORF">FLP08_07015</name>
</gene>
<comment type="caution">
    <text evidence="5">The sequence shown here is derived from an EMBL/GenBank/DDBJ whole genome shotgun (WGS) entry which is preliminary data.</text>
</comment>
<dbReference type="InterPro" id="IPR015889">
    <property type="entry name" value="Intradiol_dOase_core"/>
</dbReference>
<evidence type="ECO:0000256" key="1">
    <source>
        <dbReference type="ARBA" id="ARBA00007825"/>
    </source>
</evidence>
<dbReference type="EMBL" id="VJVW01000002">
    <property type="protein sequence ID" value="MUP42317.1"/>
    <property type="molecule type" value="Genomic_DNA"/>
</dbReference>
<evidence type="ECO:0000256" key="2">
    <source>
        <dbReference type="ARBA" id="ARBA00022964"/>
    </source>
</evidence>